<keyword evidence="2" id="KW-1185">Reference proteome</keyword>
<dbReference type="EMBL" id="JBBPBM010001255">
    <property type="protein sequence ID" value="KAK8485734.1"/>
    <property type="molecule type" value="Genomic_DNA"/>
</dbReference>
<evidence type="ECO:0000313" key="2">
    <source>
        <dbReference type="Proteomes" id="UP001472677"/>
    </source>
</evidence>
<accession>A0ABR1ZYK9</accession>
<reference evidence="1 2" key="1">
    <citation type="journal article" date="2024" name="G3 (Bethesda)">
        <title>Genome assembly of Hibiscus sabdariffa L. provides insights into metabolisms of medicinal natural products.</title>
        <authorList>
            <person name="Kim T."/>
        </authorList>
    </citation>
    <scope>NUCLEOTIDE SEQUENCE [LARGE SCALE GENOMIC DNA]</scope>
    <source>
        <strain evidence="1">TK-2024</strain>
        <tissue evidence="1">Old leaves</tissue>
    </source>
</reference>
<protein>
    <submittedName>
        <fullName evidence="1">Uncharacterized protein</fullName>
    </submittedName>
</protein>
<dbReference type="Proteomes" id="UP001472677">
    <property type="component" value="Unassembled WGS sequence"/>
</dbReference>
<name>A0ABR1ZYK9_9ROSI</name>
<sequence>MSPTELGILKRIECGPPSRFEKMCRLRNVWVHCLEGKVPNGSDEMDVNVFLEGSLANVPIRAEAWPFGGEGDEQVASILLGNEDGPRNFFPEHIGVRTCPWRYHEEDAPPCEISGEVAHITSRGCVNVSPSGSGHGRNGKK</sequence>
<organism evidence="1 2">
    <name type="scientific">Hibiscus sabdariffa</name>
    <name type="common">roselle</name>
    <dbReference type="NCBI Taxonomy" id="183260"/>
    <lineage>
        <taxon>Eukaryota</taxon>
        <taxon>Viridiplantae</taxon>
        <taxon>Streptophyta</taxon>
        <taxon>Embryophyta</taxon>
        <taxon>Tracheophyta</taxon>
        <taxon>Spermatophyta</taxon>
        <taxon>Magnoliopsida</taxon>
        <taxon>eudicotyledons</taxon>
        <taxon>Gunneridae</taxon>
        <taxon>Pentapetalae</taxon>
        <taxon>rosids</taxon>
        <taxon>malvids</taxon>
        <taxon>Malvales</taxon>
        <taxon>Malvaceae</taxon>
        <taxon>Malvoideae</taxon>
        <taxon>Hibiscus</taxon>
    </lineage>
</organism>
<gene>
    <name evidence="1" type="ORF">V6N12_032934</name>
</gene>
<proteinExistence type="predicted"/>
<comment type="caution">
    <text evidence="1">The sequence shown here is derived from an EMBL/GenBank/DDBJ whole genome shotgun (WGS) entry which is preliminary data.</text>
</comment>
<evidence type="ECO:0000313" key="1">
    <source>
        <dbReference type="EMBL" id="KAK8485734.1"/>
    </source>
</evidence>